<reference evidence="2 3" key="1">
    <citation type="submission" date="2019-08" db="EMBL/GenBank/DDBJ databases">
        <title>Bacterial whole genome sequence for Glaciihabitans sp. CHu50b-6-2.</title>
        <authorList>
            <person name="Jin L."/>
        </authorList>
    </citation>
    <scope>NUCLEOTIDE SEQUENCE [LARGE SCALE GENOMIC DNA]</scope>
    <source>
        <strain evidence="2 3">CHu50b-6-2</strain>
    </source>
</reference>
<dbReference type="RefSeq" id="WP_147784773.1">
    <property type="nucleotide sequence ID" value="NZ_VRMG01000011.1"/>
</dbReference>
<dbReference type="InterPro" id="IPR018910">
    <property type="entry name" value="LpqB_C"/>
</dbReference>
<dbReference type="InterPro" id="IPR059026">
    <property type="entry name" value="LpqB_N"/>
</dbReference>
<dbReference type="SMART" id="SM00909">
    <property type="entry name" value="Germane"/>
    <property type="match status" value="1"/>
</dbReference>
<dbReference type="Proteomes" id="UP000321379">
    <property type="component" value="Unassembled WGS sequence"/>
</dbReference>
<dbReference type="EMBL" id="VRMG01000011">
    <property type="protein sequence ID" value="TXN28776.1"/>
    <property type="molecule type" value="Genomic_DNA"/>
</dbReference>
<protein>
    <recommendedName>
        <fullName evidence="1">GerMN domain-containing protein</fullName>
    </recommendedName>
</protein>
<evidence type="ECO:0000313" key="3">
    <source>
        <dbReference type="Proteomes" id="UP000321379"/>
    </source>
</evidence>
<dbReference type="AlphaFoldDB" id="A0A5C8UKJ7"/>
<evidence type="ECO:0000313" key="2">
    <source>
        <dbReference type="EMBL" id="TXN28776.1"/>
    </source>
</evidence>
<sequence>MPERPVVRRVLALAIAIVVVAGASGCVGIPGEGPVNQGLSLSAGSGGANFDFNPEGPELGASKESILKGFVAAFTSATGGYAVAKKFLASGFKEKWDPRASVQVRSGQPRLSTVNDSTIQYSFATIATVDALGAYTESSQPSTLQFGFVKEDGQWRINAAPAGIVLSDQTFQRIFTQQTLYFLDSNNEHLVPDLRWFPRGTAATGVATSLLAGPPTWLKGAAFSRFPEGTQLSDAGSIVTPEDGVATIDLSKEALAASPRERQLMKVQLTESLRSVGNISSVRISVEGTPLQIDDLGPSGPQADTKVDAQALVLRKGEFGFYANGKVAALSLSRAVVGLKARAATLSSDGASIAVLGAGGVSLLRKGVAQTAPLDARDDLVAPSLDENGYVWSVPSNQPNAITAFDPAGVAHPVMAALPGDSQVQSLEVSRDGARVVILLSTPTGPRLIVSAILRDPDKQAPLSLKAPIVDLPLGDGVAVDATWVDQLTVATLVSTGEGSSIEAFTIGGQRQSLDSLPSATASAIVGGNGQTGLRVLAGDSTIWAYQGSSWQNTRVKVDFIATQR</sequence>
<keyword evidence="3" id="KW-1185">Reference proteome</keyword>
<name>A0A5C8UKJ7_9MICO</name>
<comment type="caution">
    <text evidence="2">The sequence shown here is derived from an EMBL/GenBank/DDBJ whole genome shotgun (WGS) entry which is preliminary data.</text>
</comment>
<gene>
    <name evidence="2" type="ORF">FVP33_16425</name>
</gene>
<dbReference type="Pfam" id="PF10647">
    <property type="entry name" value="Gmad1"/>
    <property type="match status" value="1"/>
</dbReference>
<dbReference type="Pfam" id="PF10646">
    <property type="entry name" value="Germane"/>
    <property type="match status" value="1"/>
</dbReference>
<dbReference type="InterPro" id="IPR019606">
    <property type="entry name" value="GerMN"/>
</dbReference>
<proteinExistence type="predicted"/>
<dbReference type="PROSITE" id="PS51257">
    <property type="entry name" value="PROKAR_LIPOPROTEIN"/>
    <property type="match status" value="1"/>
</dbReference>
<evidence type="ECO:0000259" key="1">
    <source>
        <dbReference type="SMART" id="SM00909"/>
    </source>
</evidence>
<accession>A0A5C8UKJ7</accession>
<organism evidence="2 3">
    <name type="scientific">Lacisediminihabitans profunda</name>
    <dbReference type="NCBI Taxonomy" id="2594790"/>
    <lineage>
        <taxon>Bacteria</taxon>
        <taxon>Bacillati</taxon>
        <taxon>Actinomycetota</taxon>
        <taxon>Actinomycetes</taxon>
        <taxon>Micrococcales</taxon>
        <taxon>Microbacteriaceae</taxon>
        <taxon>Lacisediminihabitans</taxon>
    </lineage>
</organism>
<dbReference type="Pfam" id="PF25976">
    <property type="entry name" value="LpqB_N"/>
    <property type="match status" value="1"/>
</dbReference>
<feature type="domain" description="GerMN" evidence="1">
    <location>
        <begin position="203"/>
        <end position="295"/>
    </location>
</feature>